<keyword evidence="3" id="KW-0378">Hydrolase</keyword>
<dbReference type="InterPro" id="IPR054613">
    <property type="entry name" value="Peptidase_S78_dom"/>
</dbReference>
<proteinExistence type="predicted"/>
<evidence type="ECO:0000256" key="3">
    <source>
        <dbReference type="ARBA" id="ARBA00022801"/>
    </source>
</evidence>
<comment type="caution">
    <text evidence="6">The sequence shown here is derived from an EMBL/GenBank/DDBJ whole genome shotgun (WGS) entry which is preliminary data.</text>
</comment>
<dbReference type="GO" id="GO:0006508">
    <property type="term" value="P:proteolysis"/>
    <property type="evidence" value="ECO:0007669"/>
    <property type="project" value="UniProtKB-KW"/>
</dbReference>
<dbReference type="AlphaFoldDB" id="A0A8S7CVL0"/>
<protein>
    <recommendedName>
        <fullName evidence="5">Prohead serine protease domain-containing protein</fullName>
    </recommendedName>
</protein>
<evidence type="ECO:0000256" key="4">
    <source>
        <dbReference type="SAM" id="MobiDB-lite"/>
    </source>
</evidence>
<reference evidence="6 7" key="1">
    <citation type="submission" date="2019-06" db="EMBL/GenBank/DDBJ databases">
        <authorList>
            <consortium name="NARMS: The National Antimicrobial Resistance Monitoring System"/>
        </authorList>
    </citation>
    <scope>NUCLEOTIDE SEQUENCE [LARGE SCALE GENOMIC DNA]</scope>
    <source>
        <strain evidence="6 7">FSIS11921886</strain>
    </source>
</reference>
<evidence type="ECO:0000256" key="1">
    <source>
        <dbReference type="ARBA" id="ARBA00022612"/>
    </source>
</evidence>
<evidence type="ECO:0000259" key="5">
    <source>
        <dbReference type="Pfam" id="PF04586"/>
    </source>
</evidence>
<feature type="domain" description="Prohead serine protease" evidence="5">
    <location>
        <begin position="64"/>
        <end position="154"/>
    </location>
</feature>
<dbReference type="GO" id="GO:0008233">
    <property type="term" value="F:peptidase activity"/>
    <property type="evidence" value="ECO:0007669"/>
    <property type="project" value="UniProtKB-KW"/>
</dbReference>
<evidence type="ECO:0000313" key="7">
    <source>
        <dbReference type="Proteomes" id="UP000519859"/>
    </source>
</evidence>
<dbReference type="Proteomes" id="UP000519859">
    <property type="component" value="Unassembled WGS sequence"/>
</dbReference>
<gene>
    <name evidence="6" type="ORF">FIJ20_23800</name>
</gene>
<dbReference type="Pfam" id="PF04586">
    <property type="entry name" value="Peptidase_S78"/>
    <property type="match status" value="1"/>
</dbReference>
<organism evidence="6 7">
    <name type="scientific">Escherichia coli</name>
    <dbReference type="NCBI Taxonomy" id="562"/>
    <lineage>
        <taxon>Bacteria</taxon>
        <taxon>Pseudomonadati</taxon>
        <taxon>Pseudomonadota</taxon>
        <taxon>Gammaproteobacteria</taxon>
        <taxon>Enterobacterales</taxon>
        <taxon>Enterobacteriaceae</taxon>
        <taxon>Escherichia</taxon>
    </lineage>
</organism>
<feature type="compositionally biased region" description="Basic and acidic residues" evidence="4">
    <location>
        <begin position="270"/>
        <end position="290"/>
    </location>
</feature>
<sequence length="441" mass="49501">MKLNLKNQKREAEVQKIDNDSRIINVAFATETPVSRIIDDELYYEILVCDDNSVDRDRINNRGAVLFNHDHNKLLGVVLRTSIDADRVCRADIKISSSGLGNTMWDLIQEGILSHVSVGYNVYDYRMEGNNIIVTDWEPHEISLCAVPADLHSGIGRAMSCGDDKLRNVLEDELLEAHEDERIVDIPEEGMEETRLDEEAYDIKEVLTVDNDENGGVADIMLSDGELEEMISKRPELLAKLQSKSPEEESINKDDPLEDEDRAVGEFSDADGKAEHPEEMQTDLEKEEERKRELTAIGSVLNIDVSNAIERGISVKEFKRSLNNINTTPNVKENQMENKSVIKTLIRQAAEGVVYDGKRHEVPVQQLVRATSTTVGGGALVKEVYIDSYIDVLRANSIFAQLPIQTYSGLEGEGNLVLPKLASDFTNMFSFIAERSRFSRS</sequence>
<keyword evidence="2" id="KW-0645">Protease</keyword>
<feature type="region of interest" description="Disordered" evidence="4">
    <location>
        <begin position="240"/>
        <end position="290"/>
    </location>
</feature>
<accession>A0A8S7CVL0</accession>
<keyword evidence="1" id="KW-1188">Viral release from host cell</keyword>
<evidence type="ECO:0000313" key="6">
    <source>
        <dbReference type="EMBL" id="EFB2195162.1"/>
    </source>
</evidence>
<feature type="compositionally biased region" description="Basic and acidic residues" evidence="4">
    <location>
        <begin position="245"/>
        <end position="255"/>
    </location>
</feature>
<dbReference type="EMBL" id="AASDFP010000086">
    <property type="protein sequence ID" value="EFB2195162.1"/>
    <property type="molecule type" value="Genomic_DNA"/>
</dbReference>
<name>A0A8S7CVL0_ECOLX</name>
<evidence type="ECO:0000256" key="2">
    <source>
        <dbReference type="ARBA" id="ARBA00022670"/>
    </source>
</evidence>